<evidence type="ECO:0000256" key="5">
    <source>
        <dbReference type="ARBA" id="ARBA00022801"/>
    </source>
</evidence>
<name>A0A172RVX0_9ACTN</name>
<evidence type="ECO:0000313" key="10">
    <source>
        <dbReference type="EMBL" id="SEO43481.1"/>
    </source>
</evidence>
<organism evidence="10 11">
    <name type="scientific">Denitrobacterium detoxificans</name>
    <dbReference type="NCBI Taxonomy" id="79604"/>
    <lineage>
        <taxon>Bacteria</taxon>
        <taxon>Bacillati</taxon>
        <taxon>Actinomycetota</taxon>
        <taxon>Coriobacteriia</taxon>
        <taxon>Eggerthellales</taxon>
        <taxon>Eggerthellaceae</taxon>
        <taxon>Denitrobacterium</taxon>
    </lineage>
</organism>
<dbReference type="Gene3D" id="3.60.21.10">
    <property type="match status" value="1"/>
</dbReference>
<evidence type="ECO:0000256" key="4">
    <source>
        <dbReference type="ARBA" id="ARBA00022722"/>
    </source>
</evidence>
<dbReference type="InterPro" id="IPR026843">
    <property type="entry name" value="SbcD_C"/>
</dbReference>
<reference evidence="11" key="1">
    <citation type="submission" date="2016-10" db="EMBL/GenBank/DDBJ databases">
        <authorList>
            <person name="Varghese N."/>
        </authorList>
    </citation>
    <scope>NUCLEOTIDE SEQUENCE [LARGE SCALE GENOMIC DNA]</scope>
    <source>
        <strain evidence="11">DSM 21843</strain>
    </source>
</reference>
<dbReference type="AlphaFoldDB" id="A0A172RVX0"/>
<dbReference type="InterPro" id="IPR041796">
    <property type="entry name" value="Mre11_N"/>
</dbReference>
<dbReference type="GO" id="GO:0006260">
    <property type="term" value="P:DNA replication"/>
    <property type="evidence" value="ECO:0007669"/>
    <property type="project" value="UniProtKB-KW"/>
</dbReference>
<proteinExistence type="inferred from homology"/>
<dbReference type="RefSeq" id="WP_066659919.1">
    <property type="nucleotide sequence ID" value="NZ_CP011402.1"/>
</dbReference>
<keyword evidence="7" id="KW-0255">Endonuclease</keyword>
<dbReference type="GO" id="GO:0004519">
    <property type="term" value="F:endonuclease activity"/>
    <property type="evidence" value="ECO:0007669"/>
    <property type="project" value="UniProtKB-KW"/>
</dbReference>
<dbReference type="PATRIC" id="fig|79604.3.peg.48"/>
<dbReference type="InterPro" id="IPR004593">
    <property type="entry name" value="SbcD"/>
</dbReference>
<dbReference type="CDD" id="cd00840">
    <property type="entry name" value="MPP_Mre11_N"/>
    <property type="match status" value="1"/>
</dbReference>
<dbReference type="SUPFAM" id="SSF56300">
    <property type="entry name" value="Metallo-dependent phosphatases"/>
    <property type="match status" value="1"/>
</dbReference>
<keyword evidence="5 7" id="KW-0378">Hydrolase</keyword>
<comment type="function">
    <text evidence="7">SbcCD cleaves DNA hairpin structures. These structures can inhibit DNA replication and are intermediates in certain DNA recombination reactions. The complex acts as a 3'-&gt;5' double strand exonuclease that can open hairpins. It also has a 5' single-strand endonuclease activity.</text>
</comment>
<dbReference type="InterPro" id="IPR004843">
    <property type="entry name" value="Calcineurin-like_PHP"/>
</dbReference>
<keyword evidence="7" id="KW-0233">DNA recombination</keyword>
<feature type="domain" description="Nuclease SbcCD subunit D C-terminal" evidence="9">
    <location>
        <begin position="270"/>
        <end position="358"/>
    </location>
</feature>
<dbReference type="InterPro" id="IPR029052">
    <property type="entry name" value="Metallo-depent_PP-like"/>
</dbReference>
<accession>A0A172RVX0</accession>
<comment type="subunit">
    <text evidence="2 7">Heterodimer of SbcC and SbcD.</text>
</comment>
<dbReference type="Pfam" id="PF12320">
    <property type="entry name" value="SbcD_C"/>
    <property type="match status" value="1"/>
</dbReference>
<dbReference type="OrthoDB" id="9773856at2"/>
<dbReference type="STRING" id="79604.AAY81_00240"/>
<dbReference type="GO" id="GO:0008408">
    <property type="term" value="F:3'-5' exonuclease activity"/>
    <property type="evidence" value="ECO:0007669"/>
    <property type="project" value="InterPro"/>
</dbReference>
<evidence type="ECO:0000256" key="1">
    <source>
        <dbReference type="ARBA" id="ARBA00010555"/>
    </source>
</evidence>
<evidence type="ECO:0000256" key="2">
    <source>
        <dbReference type="ARBA" id="ARBA00011322"/>
    </source>
</evidence>
<evidence type="ECO:0000259" key="9">
    <source>
        <dbReference type="Pfam" id="PF12320"/>
    </source>
</evidence>
<feature type="domain" description="Calcineurin-like phosphoesterase" evidence="8">
    <location>
        <begin position="1"/>
        <end position="219"/>
    </location>
</feature>
<dbReference type="KEGG" id="ddt:AAY81_00240"/>
<sequence>MRFLHTADLHIGKRVRGFSLKEEQERALEHIVRIACEKRVDAIVVAGDIYDKPVPPTWALGALEHFLEQATDAGITVIMIAGNHDSAERLAFGARFMSAERVCIAQPFSGEPQFIDMESATGAARFHLIPFVRPVHVRAAYPNEAESIASYTDALACAAHHQPLRSDAANVLVAHQFVVDGETKPETCESETIVVGGLDSVEARVFDAFDYVALGHIHGPQRVRRDTVRYSGSLYPYSFSEAGRQKHVDIVDIDESGNAQVTSVPLPEERTLREVRCTFEDLRAAAQTDAHADDYLHITLEDEALMDAMAKVREFYPNVMQLDFAHDAEAFTGNTQEVAHNVRKRDPLSVVSDYYEQQAGEALSEQQRELLHVIIEEAREEEEGGAQ</sequence>
<dbReference type="GO" id="GO:0006310">
    <property type="term" value="P:DNA recombination"/>
    <property type="evidence" value="ECO:0007669"/>
    <property type="project" value="UniProtKB-KW"/>
</dbReference>
<protein>
    <recommendedName>
        <fullName evidence="3 7">Nuclease SbcCD subunit D</fullName>
    </recommendedName>
</protein>
<keyword evidence="6 7" id="KW-0269">Exonuclease</keyword>
<evidence type="ECO:0000256" key="7">
    <source>
        <dbReference type="RuleBase" id="RU363069"/>
    </source>
</evidence>
<dbReference type="Proteomes" id="UP000182975">
    <property type="component" value="Unassembled WGS sequence"/>
</dbReference>
<keyword evidence="4 7" id="KW-0540">Nuclease</keyword>
<evidence type="ECO:0000313" key="11">
    <source>
        <dbReference type="Proteomes" id="UP000182975"/>
    </source>
</evidence>
<dbReference type="EMBL" id="FOEC01000001">
    <property type="protein sequence ID" value="SEO43481.1"/>
    <property type="molecule type" value="Genomic_DNA"/>
</dbReference>
<dbReference type="PANTHER" id="PTHR30337">
    <property type="entry name" value="COMPONENT OF ATP-DEPENDENT DSDNA EXONUCLEASE"/>
    <property type="match status" value="1"/>
</dbReference>
<dbReference type="Pfam" id="PF00149">
    <property type="entry name" value="Metallophos"/>
    <property type="match status" value="1"/>
</dbReference>
<dbReference type="NCBIfam" id="TIGR00619">
    <property type="entry name" value="sbcd"/>
    <property type="match status" value="1"/>
</dbReference>
<dbReference type="InterPro" id="IPR050535">
    <property type="entry name" value="DNA_Repair-Maintenance_Comp"/>
</dbReference>
<keyword evidence="7" id="KW-0235">DNA replication</keyword>
<evidence type="ECO:0000259" key="8">
    <source>
        <dbReference type="Pfam" id="PF00149"/>
    </source>
</evidence>
<comment type="similarity">
    <text evidence="1 7">Belongs to the SbcD family.</text>
</comment>
<evidence type="ECO:0000256" key="6">
    <source>
        <dbReference type="ARBA" id="ARBA00022839"/>
    </source>
</evidence>
<gene>
    <name evidence="7" type="primary">sbcD</name>
    <name evidence="10" type="ORF">SAMN02910314_00243</name>
</gene>
<dbReference type="PANTHER" id="PTHR30337:SF0">
    <property type="entry name" value="NUCLEASE SBCCD SUBUNIT D"/>
    <property type="match status" value="1"/>
</dbReference>
<evidence type="ECO:0000256" key="3">
    <source>
        <dbReference type="ARBA" id="ARBA00013365"/>
    </source>
</evidence>
<keyword evidence="11" id="KW-1185">Reference proteome</keyword>